<dbReference type="EMBL" id="JACMYC010000005">
    <property type="protein sequence ID" value="MBC2960861.1"/>
    <property type="molecule type" value="Genomic_DNA"/>
</dbReference>
<sequence length="160" mass="16534">MTTPVGLVLALAVVGLLAWASVAWAGAGRGVAVLRRGRVVRVGDCGPVPHVPGLEEVRDWPTGEVVLPLLTHATTRDGADVRVLAELRTELVAPAPGTAYDDPVAVAEARAERLVVAAVAERDADLLFDEVDGLSSALPAEVELVEVDAVLGRGHARGTG</sequence>
<organism evidence="1 2">
    <name type="scientific">Nocardioides deserti</name>
    <dbReference type="NCBI Taxonomy" id="1588644"/>
    <lineage>
        <taxon>Bacteria</taxon>
        <taxon>Bacillati</taxon>
        <taxon>Actinomycetota</taxon>
        <taxon>Actinomycetes</taxon>
        <taxon>Propionibacteriales</taxon>
        <taxon>Nocardioidaceae</taxon>
        <taxon>Nocardioides</taxon>
    </lineage>
</organism>
<dbReference type="Proteomes" id="UP000604001">
    <property type="component" value="Unassembled WGS sequence"/>
</dbReference>
<keyword evidence="2" id="KW-1185">Reference proteome</keyword>
<evidence type="ECO:0000313" key="1">
    <source>
        <dbReference type="EMBL" id="MBC2960861.1"/>
    </source>
</evidence>
<proteinExistence type="predicted"/>
<gene>
    <name evidence="1" type="ORF">H7344_11220</name>
</gene>
<name>A0ABR6U8T9_9ACTN</name>
<dbReference type="RefSeq" id="WP_186346101.1">
    <property type="nucleotide sequence ID" value="NZ_BMMR01000005.1"/>
</dbReference>
<evidence type="ECO:0000313" key="2">
    <source>
        <dbReference type="Proteomes" id="UP000604001"/>
    </source>
</evidence>
<comment type="caution">
    <text evidence="1">The sequence shown here is derived from an EMBL/GenBank/DDBJ whole genome shotgun (WGS) entry which is preliminary data.</text>
</comment>
<accession>A0ABR6U8T9</accession>
<reference evidence="1 2" key="1">
    <citation type="submission" date="2020-08" db="EMBL/GenBank/DDBJ databases">
        <title>novel species in genus Nocardioides.</title>
        <authorList>
            <person name="Zhang G."/>
        </authorList>
    </citation>
    <scope>NUCLEOTIDE SEQUENCE [LARGE SCALE GENOMIC DNA]</scope>
    <source>
        <strain evidence="1 2">SC8A-24</strain>
    </source>
</reference>
<protein>
    <recommendedName>
        <fullName evidence="3">Band 7 domain-containing protein</fullName>
    </recommendedName>
</protein>
<evidence type="ECO:0008006" key="3">
    <source>
        <dbReference type="Google" id="ProtNLM"/>
    </source>
</evidence>